<keyword evidence="5" id="KW-0808">Transferase</keyword>
<evidence type="ECO:0000256" key="1">
    <source>
        <dbReference type="ARBA" id="ARBA00001946"/>
    </source>
</evidence>
<dbReference type="InterPro" id="IPR029063">
    <property type="entry name" value="SAM-dependent_MTases_sf"/>
</dbReference>
<dbReference type="PANTHER" id="PTHR21404:SF3">
    <property type="entry name" value="SMALL RNA 2'-O-METHYLTRANSFERASE"/>
    <property type="match status" value="1"/>
</dbReference>
<dbReference type="SUPFAM" id="SSF53335">
    <property type="entry name" value="S-adenosyl-L-methionine-dependent methyltransferases"/>
    <property type="match status" value="1"/>
</dbReference>
<sequence>MSSTDTILEEDRDHELVVTFFPPLYLQRKIWVLDVLRRDGFDSVVEIGCGEGELASALVQPAPWLSPPPFDIVPPMPEEDPLMSPTRPNFNSSREPIPNLHVIRLDCLDIDANSLQVAKNGTAPPQLNEYENRWTIPQTRWEALTVKLWKGDLQAINEEFVDRECIVSAEVIEHLPPDVLPMYAPMLLGVYHPYKFLVTTPSYTFNARYTTPNALPGVRKGFPDPTGRTNRVFRHSDHKFEWTVDEFEYWCRAAAVQWGYRVETSGVGHAEQADPYGREAELGAASLVAEFTRLDIGEGKRSKLAAEARAFVADAQLKVPAHELFGHHEHIAHPQARQPKPFKEIGDCVQEYMESRRDTFSRFSEVWWDREIAAMCGGWTEVLLAAIEQHDKLDIILQREGEGQDRDWMIVLVGGLSQPVPEEADTDEDSSDMIPPDWMPQEEDYSESGDEDDTGDVEWEGSEDVSENEYVWHEEDSSSGWGITENGWGVDDGECQKASPWDDITNKEVAEGFQKASVA</sequence>
<keyword evidence="7" id="KW-0479">Metal-binding</keyword>
<dbReference type="PANTHER" id="PTHR21404">
    <property type="entry name" value="HEN1"/>
    <property type="match status" value="1"/>
</dbReference>
<keyword evidence="15" id="KW-1185">Reference proteome</keyword>
<dbReference type="GO" id="GO:0090486">
    <property type="term" value="F:small RNA 2'-O-methyltransferase activity"/>
    <property type="evidence" value="ECO:0007669"/>
    <property type="project" value="UniProtKB-EC"/>
</dbReference>
<comment type="similarity">
    <text evidence="2">Belongs to the methyltransferase superfamily. HEN1 family.</text>
</comment>
<dbReference type="Gene3D" id="3.40.50.150">
    <property type="entry name" value="Vaccinia Virus protein VP39"/>
    <property type="match status" value="1"/>
</dbReference>
<organism evidence="14 15">
    <name type="scientific">Cylindrobasidium torrendii FP15055 ss-10</name>
    <dbReference type="NCBI Taxonomy" id="1314674"/>
    <lineage>
        <taxon>Eukaryota</taxon>
        <taxon>Fungi</taxon>
        <taxon>Dikarya</taxon>
        <taxon>Basidiomycota</taxon>
        <taxon>Agaricomycotina</taxon>
        <taxon>Agaricomycetes</taxon>
        <taxon>Agaricomycetidae</taxon>
        <taxon>Agaricales</taxon>
        <taxon>Marasmiineae</taxon>
        <taxon>Physalacriaceae</taxon>
        <taxon>Cylindrobasidium</taxon>
    </lineage>
</organism>
<evidence type="ECO:0000256" key="9">
    <source>
        <dbReference type="ARBA" id="ARBA00022884"/>
    </source>
</evidence>
<dbReference type="GO" id="GO:0005737">
    <property type="term" value="C:cytoplasm"/>
    <property type="evidence" value="ECO:0007669"/>
    <property type="project" value="TreeGrafter"/>
</dbReference>
<evidence type="ECO:0000256" key="12">
    <source>
        <dbReference type="ARBA" id="ARBA00048418"/>
    </source>
</evidence>
<dbReference type="STRING" id="1314674.A0A0D7B3I6"/>
<dbReference type="GO" id="GO:0001510">
    <property type="term" value="P:RNA methylation"/>
    <property type="evidence" value="ECO:0007669"/>
    <property type="project" value="InterPro"/>
</dbReference>
<comment type="catalytic activity">
    <reaction evidence="12">
        <text>small RNA 3'-end nucleotide + S-adenosyl-L-methionine = small RNA 3'-end 2'-O-methylnucleotide + S-adenosyl-L-homocysteine + H(+)</text>
        <dbReference type="Rhea" id="RHEA:37887"/>
        <dbReference type="Rhea" id="RHEA-COMP:10415"/>
        <dbReference type="Rhea" id="RHEA-COMP:10416"/>
        <dbReference type="ChEBI" id="CHEBI:15378"/>
        <dbReference type="ChEBI" id="CHEBI:57856"/>
        <dbReference type="ChEBI" id="CHEBI:59789"/>
        <dbReference type="ChEBI" id="CHEBI:74896"/>
        <dbReference type="ChEBI" id="CHEBI:74898"/>
        <dbReference type="EC" id="2.1.1.386"/>
    </reaction>
</comment>
<evidence type="ECO:0000256" key="3">
    <source>
        <dbReference type="ARBA" id="ARBA00021330"/>
    </source>
</evidence>
<evidence type="ECO:0000313" key="15">
    <source>
        <dbReference type="Proteomes" id="UP000054007"/>
    </source>
</evidence>
<keyword evidence="6" id="KW-0949">S-adenosyl-L-methionine</keyword>
<keyword evidence="8" id="KW-0460">Magnesium</keyword>
<dbReference type="GO" id="GO:0046872">
    <property type="term" value="F:metal ion binding"/>
    <property type="evidence" value="ECO:0007669"/>
    <property type="project" value="UniProtKB-KW"/>
</dbReference>
<dbReference type="GO" id="GO:0005634">
    <property type="term" value="C:nucleus"/>
    <property type="evidence" value="ECO:0007669"/>
    <property type="project" value="TreeGrafter"/>
</dbReference>
<evidence type="ECO:0000256" key="2">
    <source>
        <dbReference type="ARBA" id="ARBA00009026"/>
    </source>
</evidence>
<protein>
    <recommendedName>
        <fullName evidence="3">Small RNA 2'-O-methyltransferase</fullName>
        <ecNumber evidence="11">2.1.1.386</ecNumber>
    </recommendedName>
</protein>
<keyword evidence="10" id="KW-0943">RNA-mediated gene silencing</keyword>
<evidence type="ECO:0000313" key="14">
    <source>
        <dbReference type="EMBL" id="KIY65163.1"/>
    </source>
</evidence>
<keyword evidence="4" id="KW-0489">Methyltransferase</keyword>
<feature type="region of interest" description="Disordered" evidence="13">
    <location>
        <begin position="419"/>
        <end position="492"/>
    </location>
</feature>
<dbReference type="EMBL" id="KN880602">
    <property type="protein sequence ID" value="KIY65163.1"/>
    <property type="molecule type" value="Genomic_DNA"/>
</dbReference>
<evidence type="ECO:0000256" key="8">
    <source>
        <dbReference type="ARBA" id="ARBA00022842"/>
    </source>
</evidence>
<evidence type="ECO:0000256" key="6">
    <source>
        <dbReference type="ARBA" id="ARBA00022691"/>
    </source>
</evidence>
<dbReference type="GO" id="GO:0030422">
    <property type="term" value="P:siRNA processing"/>
    <property type="evidence" value="ECO:0007669"/>
    <property type="project" value="TreeGrafter"/>
</dbReference>
<evidence type="ECO:0000256" key="5">
    <source>
        <dbReference type="ARBA" id="ARBA00022679"/>
    </source>
</evidence>
<keyword evidence="9" id="KW-0694">RNA-binding</keyword>
<evidence type="ECO:0000256" key="4">
    <source>
        <dbReference type="ARBA" id="ARBA00022603"/>
    </source>
</evidence>
<accession>A0A0D7B3I6</accession>
<proteinExistence type="inferred from homology"/>
<name>A0A0D7B3I6_9AGAR</name>
<evidence type="ECO:0000256" key="11">
    <source>
        <dbReference type="ARBA" id="ARBA00035025"/>
    </source>
</evidence>
<dbReference type="EC" id="2.1.1.386" evidence="11"/>
<dbReference type="AlphaFoldDB" id="A0A0D7B3I6"/>
<dbReference type="OrthoDB" id="2154311at2759"/>
<dbReference type="GO" id="GO:0003723">
    <property type="term" value="F:RNA binding"/>
    <property type="evidence" value="ECO:0007669"/>
    <property type="project" value="UniProtKB-KW"/>
</dbReference>
<feature type="compositionally biased region" description="Acidic residues" evidence="13">
    <location>
        <begin position="422"/>
        <end position="431"/>
    </location>
</feature>
<evidence type="ECO:0000256" key="13">
    <source>
        <dbReference type="SAM" id="MobiDB-lite"/>
    </source>
</evidence>
<dbReference type="Proteomes" id="UP000054007">
    <property type="component" value="Unassembled WGS sequence"/>
</dbReference>
<gene>
    <name evidence="14" type="ORF">CYLTODRAFT_379837</name>
</gene>
<feature type="compositionally biased region" description="Acidic residues" evidence="13">
    <location>
        <begin position="440"/>
        <end position="467"/>
    </location>
</feature>
<reference evidence="14 15" key="1">
    <citation type="journal article" date="2015" name="Fungal Genet. Biol.">
        <title>Evolution of novel wood decay mechanisms in Agaricales revealed by the genome sequences of Fistulina hepatica and Cylindrobasidium torrendii.</title>
        <authorList>
            <person name="Floudas D."/>
            <person name="Held B.W."/>
            <person name="Riley R."/>
            <person name="Nagy L.G."/>
            <person name="Koehler G."/>
            <person name="Ransdell A.S."/>
            <person name="Younus H."/>
            <person name="Chow J."/>
            <person name="Chiniquy J."/>
            <person name="Lipzen A."/>
            <person name="Tritt A."/>
            <person name="Sun H."/>
            <person name="Haridas S."/>
            <person name="LaButti K."/>
            <person name="Ohm R.A."/>
            <person name="Kues U."/>
            <person name="Blanchette R.A."/>
            <person name="Grigoriev I.V."/>
            <person name="Minto R.E."/>
            <person name="Hibbett D.S."/>
        </authorList>
    </citation>
    <scope>NUCLEOTIDE SEQUENCE [LARGE SCALE GENOMIC DNA]</scope>
    <source>
        <strain evidence="14 15">FP15055 ss-10</strain>
    </source>
</reference>
<evidence type="ECO:0000256" key="7">
    <source>
        <dbReference type="ARBA" id="ARBA00022723"/>
    </source>
</evidence>
<comment type="cofactor">
    <cofactor evidence="1">
        <name>Mg(2+)</name>
        <dbReference type="ChEBI" id="CHEBI:18420"/>
    </cofactor>
</comment>
<evidence type="ECO:0000256" key="10">
    <source>
        <dbReference type="ARBA" id="ARBA00023158"/>
    </source>
</evidence>
<dbReference type="InterPro" id="IPR026610">
    <property type="entry name" value="Hen1"/>
</dbReference>